<dbReference type="PANTHER" id="PTHR46254">
    <property type="entry name" value="PROTEIN GVQW1-RELATED"/>
    <property type="match status" value="1"/>
</dbReference>
<proteinExistence type="predicted"/>
<sequence length="97" mass="11008">MQLPPLRFKRFSRLSLQSSWDYRCAPPCLANFCNYFFLVGSGFRRVGHAGLELHTSSDLPTSASQSAEITGMSHRARPNLFLFIVDYYCVMDGPQLN</sequence>
<accession>A0A7N9CHR2</accession>
<dbReference type="PRINTS" id="PR02045">
    <property type="entry name" value="F138DOMAIN"/>
</dbReference>
<evidence type="ECO:0000313" key="1">
    <source>
        <dbReference type="Ensembl" id="ENSMFAP00000050590.1"/>
    </source>
</evidence>
<dbReference type="GeneTree" id="ENSGT00940000164709"/>
<name>A0A7N9CHR2_MACFA</name>
<keyword evidence="2" id="KW-1185">Reference proteome</keyword>
<evidence type="ECO:0000313" key="2">
    <source>
        <dbReference type="Proteomes" id="UP000233100"/>
    </source>
</evidence>
<reference evidence="1" key="2">
    <citation type="submission" date="2025-08" db="UniProtKB">
        <authorList>
            <consortium name="Ensembl"/>
        </authorList>
    </citation>
    <scope>IDENTIFICATION</scope>
</reference>
<protein>
    <submittedName>
        <fullName evidence="1">Uncharacterized protein</fullName>
    </submittedName>
</protein>
<dbReference type="Proteomes" id="UP000233100">
    <property type="component" value="Chromosome 5"/>
</dbReference>
<reference evidence="1 2" key="1">
    <citation type="submission" date="2013-03" db="EMBL/GenBank/DDBJ databases">
        <authorList>
            <person name="Warren W."/>
            <person name="Wilson R.K."/>
        </authorList>
    </citation>
    <scope>NUCLEOTIDE SEQUENCE</scope>
</reference>
<dbReference type="PANTHER" id="PTHR46254:SF3">
    <property type="entry name" value="SECRETED PROTEIN"/>
    <property type="match status" value="1"/>
</dbReference>
<dbReference type="AlphaFoldDB" id="A0A7N9CHR2"/>
<organism evidence="1 2">
    <name type="scientific">Macaca fascicularis</name>
    <name type="common">Crab-eating macaque</name>
    <name type="synonym">Cynomolgus monkey</name>
    <dbReference type="NCBI Taxonomy" id="9541"/>
    <lineage>
        <taxon>Eukaryota</taxon>
        <taxon>Metazoa</taxon>
        <taxon>Chordata</taxon>
        <taxon>Craniata</taxon>
        <taxon>Vertebrata</taxon>
        <taxon>Euteleostomi</taxon>
        <taxon>Mammalia</taxon>
        <taxon>Eutheria</taxon>
        <taxon>Euarchontoglires</taxon>
        <taxon>Primates</taxon>
        <taxon>Haplorrhini</taxon>
        <taxon>Catarrhini</taxon>
        <taxon>Cercopithecidae</taxon>
        <taxon>Cercopithecinae</taxon>
        <taxon>Macaca</taxon>
    </lineage>
</organism>
<dbReference type="Ensembl" id="ENSMFAT00000074825.1">
    <property type="protein sequence ID" value="ENSMFAP00000050590.1"/>
    <property type="gene ID" value="ENSMFAG00000057408.1"/>
</dbReference>
<reference evidence="1" key="3">
    <citation type="submission" date="2025-09" db="UniProtKB">
        <authorList>
            <consortium name="Ensembl"/>
        </authorList>
    </citation>
    <scope>IDENTIFICATION</scope>
</reference>